<dbReference type="InterPro" id="IPR027417">
    <property type="entry name" value="P-loop_NTPase"/>
</dbReference>
<keyword evidence="2" id="KW-0812">Transmembrane</keyword>
<reference evidence="4" key="1">
    <citation type="submission" date="2022-11" db="EMBL/GenBank/DDBJ databases">
        <title>Centuries of genome instability and evolution in soft-shell clam transmissible cancer (bioRxiv).</title>
        <authorList>
            <person name="Hart S.F.M."/>
            <person name="Yonemitsu M.A."/>
            <person name="Giersch R.M."/>
            <person name="Beal B.F."/>
            <person name="Arriagada G."/>
            <person name="Davis B.W."/>
            <person name="Ostrander E.A."/>
            <person name="Goff S.P."/>
            <person name="Metzger M.J."/>
        </authorList>
    </citation>
    <scope>NUCLEOTIDE SEQUENCE</scope>
    <source>
        <strain evidence="4">MELC-2E11</strain>
        <tissue evidence="4">Siphon/mantle</tissue>
    </source>
</reference>
<evidence type="ECO:0000313" key="4">
    <source>
        <dbReference type="EMBL" id="WAR30411.1"/>
    </source>
</evidence>
<feature type="transmembrane region" description="Helical" evidence="2">
    <location>
        <begin position="17"/>
        <end position="38"/>
    </location>
</feature>
<name>A0ABY7GBD9_MYAAR</name>
<dbReference type="Gene3D" id="3.40.50.300">
    <property type="entry name" value="P-loop containing nucleotide triphosphate hydrolases"/>
    <property type="match status" value="1"/>
</dbReference>
<dbReference type="PANTHER" id="PTHR19211:SF14">
    <property type="entry name" value="ATP-BINDING CASSETTE SUB-FAMILY F MEMBER 1"/>
    <property type="match status" value="1"/>
</dbReference>
<dbReference type="PANTHER" id="PTHR19211">
    <property type="entry name" value="ATP-BINDING TRANSPORT PROTEIN-RELATED"/>
    <property type="match status" value="1"/>
</dbReference>
<protein>
    <submittedName>
        <fullName evidence="4">ABCF1-like protein</fullName>
    </submittedName>
</protein>
<evidence type="ECO:0000256" key="2">
    <source>
        <dbReference type="SAM" id="Phobius"/>
    </source>
</evidence>
<keyword evidence="5" id="KW-1185">Reference proteome</keyword>
<evidence type="ECO:0000256" key="1">
    <source>
        <dbReference type="ARBA" id="ARBA00022737"/>
    </source>
</evidence>
<keyword evidence="2" id="KW-1133">Transmembrane helix</keyword>
<evidence type="ECO:0000259" key="3">
    <source>
        <dbReference type="Pfam" id="PF00005"/>
    </source>
</evidence>
<dbReference type="SUPFAM" id="SSF52540">
    <property type="entry name" value="P-loop containing nucleoside triphosphate hydrolases"/>
    <property type="match status" value="1"/>
</dbReference>
<dbReference type="InterPro" id="IPR003439">
    <property type="entry name" value="ABC_transporter-like_ATP-bd"/>
</dbReference>
<sequence>MLSFGWITTFSCGRRRFWLYHMTRVSLTTFVLILFIWINRSCSTIGGTTETKAKEALTRKQQKNRSKQEMFAEEEKKTELLQRPKEYMVKFRFPNPAPLNPPILGISNCVFGYGKAPPLFKDLDFDCVQTYLTLRTVAIVGPNGVGKSTFLKLLVGDLEPQQGELQKNHRLAGKLEFGCKVKVRLETNSLYGKQ</sequence>
<proteinExistence type="predicted"/>
<dbReference type="InterPro" id="IPR050611">
    <property type="entry name" value="ABCF"/>
</dbReference>
<organism evidence="4 5">
    <name type="scientific">Mya arenaria</name>
    <name type="common">Soft-shell clam</name>
    <dbReference type="NCBI Taxonomy" id="6604"/>
    <lineage>
        <taxon>Eukaryota</taxon>
        <taxon>Metazoa</taxon>
        <taxon>Spiralia</taxon>
        <taxon>Lophotrochozoa</taxon>
        <taxon>Mollusca</taxon>
        <taxon>Bivalvia</taxon>
        <taxon>Autobranchia</taxon>
        <taxon>Heteroconchia</taxon>
        <taxon>Euheterodonta</taxon>
        <taxon>Imparidentia</taxon>
        <taxon>Neoheterodontei</taxon>
        <taxon>Myida</taxon>
        <taxon>Myoidea</taxon>
        <taxon>Myidae</taxon>
        <taxon>Mya</taxon>
    </lineage>
</organism>
<accession>A0ABY7GBD9</accession>
<feature type="domain" description="ABC transporter" evidence="3">
    <location>
        <begin position="135"/>
        <end position="168"/>
    </location>
</feature>
<keyword evidence="1" id="KW-0677">Repeat</keyword>
<keyword evidence="2" id="KW-0472">Membrane</keyword>
<dbReference type="Pfam" id="PF00005">
    <property type="entry name" value="ABC_tran"/>
    <property type="match status" value="1"/>
</dbReference>
<dbReference type="Proteomes" id="UP001164746">
    <property type="component" value="Chromosome 17"/>
</dbReference>
<evidence type="ECO:0000313" key="5">
    <source>
        <dbReference type="Proteomes" id="UP001164746"/>
    </source>
</evidence>
<dbReference type="EMBL" id="CP111028">
    <property type="protein sequence ID" value="WAR30411.1"/>
    <property type="molecule type" value="Genomic_DNA"/>
</dbReference>
<gene>
    <name evidence="4" type="ORF">MAR_032953</name>
</gene>